<reference evidence="7" key="1">
    <citation type="submission" date="2022-03" db="EMBL/GenBank/DDBJ databases">
        <authorList>
            <person name="Sayadi A."/>
        </authorList>
    </citation>
    <scope>NUCLEOTIDE SEQUENCE</scope>
</reference>
<dbReference type="EMBL" id="CAKOFQ010007319">
    <property type="protein sequence ID" value="CAH1998233.1"/>
    <property type="molecule type" value="Genomic_DNA"/>
</dbReference>
<organism evidence="7 8">
    <name type="scientific">Acanthoscelides obtectus</name>
    <name type="common">Bean weevil</name>
    <name type="synonym">Bruchus obtectus</name>
    <dbReference type="NCBI Taxonomy" id="200917"/>
    <lineage>
        <taxon>Eukaryota</taxon>
        <taxon>Metazoa</taxon>
        <taxon>Ecdysozoa</taxon>
        <taxon>Arthropoda</taxon>
        <taxon>Hexapoda</taxon>
        <taxon>Insecta</taxon>
        <taxon>Pterygota</taxon>
        <taxon>Neoptera</taxon>
        <taxon>Endopterygota</taxon>
        <taxon>Coleoptera</taxon>
        <taxon>Polyphaga</taxon>
        <taxon>Cucujiformia</taxon>
        <taxon>Chrysomeloidea</taxon>
        <taxon>Chrysomelidae</taxon>
        <taxon>Bruchinae</taxon>
        <taxon>Bruchini</taxon>
        <taxon>Acanthoscelides</taxon>
    </lineage>
</organism>
<keyword evidence="8" id="KW-1185">Reference proteome</keyword>
<keyword evidence="5" id="KW-0012">Acyltransferase</keyword>
<evidence type="ECO:0000259" key="6">
    <source>
        <dbReference type="Pfam" id="PF01529"/>
    </source>
</evidence>
<sequence>MIKKETGSRAVIFARLKCQAGIDTVCGKRHRLWLANHGIVIFHALSQICSNRWRNTNSFPTSAVTKNNRTSASKLSYIILYSGVEWTNRFRRRRRITVLVDFHIERAPKQPVGDNRRESVERLDCCVGNHNRCLFISALFFATSALTYSSNLTLTSVCHPFTLYRAILLPDDCSDVYKLFELGLSFVSAVYSLALAAILLLLFLQQLVLVSLGITAKEWNKLPLVSKLCLGMFANRPHSKGFCRNWTQVICWSGNPQYEQFNQEV</sequence>
<comment type="domain">
    <text evidence="5">The DHHC domain is required for palmitoyltransferase activity.</text>
</comment>
<evidence type="ECO:0000256" key="3">
    <source>
        <dbReference type="ARBA" id="ARBA00022989"/>
    </source>
</evidence>
<comment type="caution">
    <text evidence="7">The sequence shown here is derived from an EMBL/GenBank/DDBJ whole genome shotgun (WGS) entry which is preliminary data.</text>
</comment>
<evidence type="ECO:0000256" key="5">
    <source>
        <dbReference type="RuleBase" id="RU079119"/>
    </source>
</evidence>
<evidence type="ECO:0000256" key="4">
    <source>
        <dbReference type="ARBA" id="ARBA00023136"/>
    </source>
</evidence>
<gene>
    <name evidence="7" type="ORF">ACAOBT_LOCUS24240</name>
</gene>
<proteinExistence type="inferred from homology"/>
<keyword evidence="5" id="KW-0808">Transferase</keyword>
<accession>A0A9P0LGY3</accession>
<evidence type="ECO:0000256" key="2">
    <source>
        <dbReference type="ARBA" id="ARBA00022692"/>
    </source>
</evidence>
<name>A0A9P0LGY3_ACAOB</name>
<dbReference type="EC" id="2.3.1.225" evidence="5"/>
<dbReference type="GO" id="GO:0016020">
    <property type="term" value="C:membrane"/>
    <property type="evidence" value="ECO:0007669"/>
    <property type="project" value="UniProtKB-SubCell"/>
</dbReference>
<dbReference type="Pfam" id="PF01529">
    <property type="entry name" value="DHHC"/>
    <property type="match status" value="1"/>
</dbReference>
<protein>
    <recommendedName>
        <fullName evidence="5">Palmitoyltransferase</fullName>
        <ecNumber evidence="5">2.3.1.225</ecNumber>
    </recommendedName>
</protein>
<evidence type="ECO:0000313" key="7">
    <source>
        <dbReference type="EMBL" id="CAH1998233.1"/>
    </source>
</evidence>
<evidence type="ECO:0000313" key="8">
    <source>
        <dbReference type="Proteomes" id="UP001152888"/>
    </source>
</evidence>
<feature type="transmembrane region" description="Helical" evidence="5">
    <location>
        <begin position="182"/>
        <end position="204"/>
    </location>
</feature>
<comment type="catalytic activity">
    <reaction evidence="5">
        <text>L-cysteinyl-[protein] + hexadecanoyl-CoA = S-hexadecanoyl-L-cysteinyl-[protein] + CoA</text>
        <dbReference type="Rhea" id="RHEA:36683"/>
        <dbReference type="Rhea" id="RHEA-COMP:10131"/>
        <dbReference type="Rhea" id="RHEA-COMP:11032"/>
        <dbReference type="ChEBI" id="CHEBI:29950"/>
        <dbReference type="ChEBI" id="CHEBI:57287"/>
        <dbReference type="ChEBI" id="CHEBI:57379"/>
        <dbReference type="ChEBI" id="CHEBI:74151"/>
        <dbReference type="EC" id="2.3.1.225"/>
    </reaction>
</comment>
<comment type="similarity">
    <text evidence="5">Belongs to the DHHC palmitoyltransferase family.</text>
</comment>
<dbReference type="AlphaFoldDB" id="A0A9P0LGY3"/>
<feature type="transmembrane region" description="Helical" evidence="5">
    <location>
        <begin position="138"/>
        <end position="162"/>
    </location>
</feature>
<dbReference type="InterPro" id="IPR001594">
    <property type="entry name" value="Palmitoyltrfase_DHHC"/>
</dbReference>
<evidence type="ECO:0000256" key="1">
    <source>
        <dbReference type="ARBA" id="ARBA00004141"/>
    </source>
</evidence>
<keyword evidence="3 5" id="KW-1133">Transmembrane helix</keyword>
<dbReference type="Proteomes" id="UP001152888">
    <property type="component" value="Unassembled WGS sequence"/>
</dbReference>
<dbReference type="GO" id="GO:0019706">
    <property type="term" value="F:protein-cysteine S-palmitoyltransferase activity"/>
    <property type="evidence" value="ECO:0007669"/>
    <property type="project" value="UniProtKB-EC"/>
</dbReference>
<keyword evidence="2 5" id="KW-0812">Transmembrane</keyword>
<comment type="subcellular location">
    <subcellularLocation>
        <location evidence="1">Membrane</location>
        <topology evidence="1">Multi-pass membrane protein</topology>
    </subcellularLocation>
</comment>
<keyword evidence="4 5" id="KW-0472">Membrane</keyword>
<dbReference type="OrthoDB" id="430659at2759"/>
<feature type="domain" description="Palmitoyltransferase DHHC" evidence="6">
    <location>
        <begin position="123"/>
        <end position="220"/>
    </location>
</feature>